<evidence type="ECO:0000313" key="1">
    <source>
        <dbReference type="EMBL" id="GFQ80448.1"/>
    </source>
</evidence>
<name>A0A8X6KS52_TRICU</name>
<evidence type="ECO:0000313" key="2">
    <source>
        <dbReference type="Proteomes" id="UP000887116"/>
    </source>
</evidence>
<comment type="caution">
    <text evidence="1">The sequence shown here is derived from an EMBL/GenBank/DDBJ whole genome shotgun (WGS) entry which is preliminary data.</text>
</comment>
<dbReference type="EMBL" id="BMAO01002400">
    <property type="protein sequence ID" value="GFQ80448.1"/>
    <property type="molecule type" value="Genomic_DNA"/>
</dbReference>
<dbReference type="Proteomes" id="UP000887116">
    <property type="component" value="Unassembled WGS sequence"/>
</dbReference>
<reference evidence="1" key="1">
    <citation type="submission" date="2020-07" db="EMBL/GenBank/DDBJ databases">
        <title>Multicomponent nature underlies the extraordinary mechanical properties of spider dragline silk.</title>
        <authorList>
            <person name="Kono N."/>
            <person name="Nakamura H."/>
            <person name="Mori M."/>
            <person name="Yoshida Y."/>
            <person name="Ohtoshi R."/>
            <person name="Malay A.D."/>
            <person name="Moran D.A.P."/>
            <person name="Tomita M."/>
            <person name="Numata K."/>
            <person name="Arakawa K."/>
        </authorList>
    </citation>
    <scope>NUCLEOTIDE SEQUENCE</scope>
</reference>
<proteinExistence type="predicted"/>
<dbReference type="AlphaFoldDB" id="A0A8X6KS52"/>
<accession>A0A8X6KS52</accession>
<sequence length="81" mass="9172">MKRSNLQQLTPADLDAFRKVSRNRESVVVMVPNLDPVLPLPNVGWNPGATVNDRDIEVLMYINSSEVLGFMEAWRVKGFPM</sequence>
<protein>
    <submittedName>
        <fullName evidence="1">Uncharacterized protein</fullName>
    </submittedName>
</protein>
<organism evidence="1 2">
    <name type="scientific">Trichonephila clavata</name>
    <name type="common">Joro spider</name>
    <name type="synonym">Nephila clavata</name>
    <dbReference type="NCBI Taxonomy" id="2740835"/>
    <lineage>
        <taxon>Eukaryota</taxon>
        <taxon>Metazoa</taxon>
        <taxon>Ecdysozoa</taxon>
        <taxon>Arthropoda</taxon>
        <taxon>Chelicerata</taxon>
        <taxon>Arachnida</taxon>
        <taxon>Araneae</taxon>
        <taxon>Araneomorphae</taxon>
        <taxon>Entelegynae</taxon>
        <taxon>Araneoidea</taxon>
        <taxon>Nephilidae</taxon>
        <taxon>Trichonephila</taxon>
    </lineage>
</organism>
<gene>
    <name evidence="1" type="ORF">TNCT_539021</name>
</gene>
<keyword evidence="2" id="KW-1185">Reference proteome</keyword>